<dbReference type="Pfam" id="PF01094">
    <property type="entry name" value="ANF_receptor"/>
    <property type="match status" value="1"/>
</dbReference>
<dbReference type="PRINTS" id="PR00248">
    <property type="entry name" value="GPCRMGR"/>
</dbReference>
<keyword evidence="8" id="KW-0472">Membrane</keyword>
<accession>A0A6I9YE60</accession>
<feature type="domain" description="GPCR family 3 nine cysteines" evidence="13">
    <location>
        <begin position="220"/>
        <end position="273"/>
    </location>
</feature>
<keyword evidence="4" id="KW-0812">Transmembrane</keyword>
<evidence type="ECO:0000256" key="10">
    <source>
        <dbReference type="ARBA" id="ARBA00023180"/>
    </source>
</evidence>
<dbReference type="SUPFAM" id="SSF57184">
    <property type="entry name" value="Growth factor receptor domain"/>
    <property type="match status" value="1"/>
</dbReference>
<dbReference type="InterPro" id="IPR009030">
    <property type="entry name" value="Growth_fac_rcpt_cys_sf"/>
</dbReference>
<evidence type="ECO:0000256" key="11">
    <source>
        <dbReference type="ARBA" id="ARBA00023224"/>
    </source>
</evidence>
<dbReference type="Gene3D" id="3.40.50.2300">
    <property type="match status" value="3"/>
</dbReference>
<keyword evidence="3" id="KW-1003">Cell membrane</keyword>
<dbReference type="OrthoDB" id="5984008at2759"/>
<dbReference type="FunFam" id="2.10.50.30:FF:000002">
    <property type="entry name" value="Vomeronasal 2 receptor, h1"/>
    <property type="match status" value="1"/>
</dbReference>
<keyword evidence="5" id="KW-0732">Signal</keyword>
<evidence type="ECO:0000256" key="5">
    <source>
        <dbReference type="ARBA" id="ARBA00022729"/>
    </source>
</evidence>
<dbReference type="Pfam" id="PF07562">
    <property type="entry name" value="NCD3G"/>
    <property type="match status" value="1"/>
</dbReference>
<dbReference type="Gene3D" id="2.10.50.30">
    <property type="entry name" value="GPCR, family 3, nine cysteines domain"/>
    <property type="match status" value="1"/>
</dbReference>
<dbReference type="InterPro" id="IPR000337">
    <property type="entry name" value="GPCR_3"/>
</dbReference>
<dbReference type="GO" id="GO:0005886">
    <property type="term" value="C:plasma membrane"/>
    <property type="evidence" value="ECO:0007669"/>
    <property type="project" value="UniProtKB-SubCell"/>
</dbReference>
<proteinExistence type="inferred from homology"/>
<feature type="domain" description="Receptor ligand binding region" evidence="12">
    <location>
        <begin position="2"/>
        <end position="144"/>
    </location>
</feature>
<evidence type="ECO:0000256" key="8">
    <source>
        <dbReference type="ARBA" id="ARBA00023136"/>
    </source>
</evidence>
<keyword evidence="6" id="KW-1133">Transmembrane helix</keyword>
<sequence length="480" mass="54550">MVNKNPQLLHNLTLGYNLHDNYLDTLHTSDALLDILSTGEVNVPNYGCGRKENLLALFDAANSDISIQASTLAALYKVSQITDNIVSETLSDKSKFPFFHQMVPKEGFLYPAIVQLLLHFSWTFIGLFASGTEKGENFMRTFTPMLFHPFLQKNEFCNISDRKLYLDQNGDVAADLIILSQLIIPKEDSIGHYMGTWERQRLTIHQGVLSRLKLFNKPLPQSKCVENCQPGFVKRAREGEPFCCYDCVPCPEGTFSTRKDTGKCTKCPDDKYPNEERVQCIPKVITFLSYEELLGIILVSFANVRGNEKKHLNHLQQQQTCVYQARMEDLQKTIMDNKGSLDHANTMIHQLEPEKESLVKHTEELQREIYEDDDNNMKVFVYRTPTFGLNKMLCFIFSIQLVNKNSQLLYNLTLGYNIHDNSLNALVTSEALLDILSIGEANVPNYGCGRKDNLLALIDGARRDISVQISTIADIYKVPQ</sequence>
<dbReference type="InterPro" id="IPR028082">
    <property type="entry name" value="Peripla_BP_I"/>
</dbReference>
<dbReference type="InterPro" id="IPR038550">
    <property type="entry name" value="GPCR_3_9-Cys_sf"/>
</dbReference>
<dbReference type="AlphaFoldDB" id="A0A6I9YE60"/>
<dbReference type="GeneID" id="106549353"/>
<dbReference type="GO" id="GO:0004930">
    <property type="term" value="F:G protein-coupled receptor activity"/>
    <property type="evidence" value="ECO:0007669"/>
    <property type="project" value="UniProtKB-KW"/>
</dbReference>
<dbReference type="KEGG" id="tsr:106549353"/>
<organism evidence="14 15">
    <name type="scientific">Thamnophis sirtalis</name>
    <dbReference type="NCBI Taxonomy" id="35019"/>
    <lineage>
        <taxon>Eukaryota</taxon>
        <taxon>Metazoa</taxon>
        <taxon>Chordata</taxon>
        <taxon>Craniata</taxon>
        <taxon>Vertebrata</taxon>
        <taxon>Euteleostomi</taxon>
        <taxon>Lepidosauria</taxon>
        <taxon>Squamata</taxon>
        <taxon>Bifurcata</taxon>
        <taxon>Unidentata</taxon>
        <taxon>Episquamata</taxon>
        <taxon>Toxicofera</taxon>
        <taxon>Serpentes</taxon>
        <taxon>Colubroidea</taxon>
        <taxon>Colubridae</taxon>
        <taxon>Natricinae</taxon>
        <taxon>Thamnophis</taxon>
    </lineage>
</organism>
<evidence type="ECO:0000256" key="9">
    <source>
        <dbReference type="ARBA" id="ARBA00023170"/>
    </source>
</evidence>
<dbReference type="InterPro" id="IPR011500">
    <property type="entry name" value="GPCR_3_9-Cys_dom"/>
</dbReference>
<keyword evidence="11" id="KW-0807">Transducer</keyword>
<keyword evidence="10" id="KW-0325">Glycoprotein</keyword>
<keyword evidence="9" id="KW-0675">Receptor</keyword>
<protein>
    <submittedName>
        <fullName evidence="15">Vomeronasal type-2 receptor 26-like</fullName>
    </submittedName>
</protein>
<evidence type="ECO:0000256" key="4">
    <source>
        <dbReference type="ARBA" id="ARBA00022692"/>
    </source>
</evidence>
<reference evidence="15" key="1">
    <citation type="submission" date="2025-08" db="UniProtKB">
        <authorList>
            <consortium name="RefSeq"/>
        </authorList>
    </citation>
    <scope>IDENTIFICATION</scope>
    <source>
        <tissue evidence="15">Skeletal muscle</tissue>
    </source>
</reference>
<dbReference type="InterPro" id="IPR000068">
    <property type="entry name" value="GPCR_3_Ca_sens_rcpt-rel"/>
</dbReference>
<gene>
    <name evidence="15" type="primary">LOC106549353</name>
</gene>
<dbReference type="RefSeq" id="XP_013922451.1">
    <property type="nucleotide sequence ID" value="XM_014066976.1"/>
</dbReference>
<evidence type="ECO:0000313" key="15">
    <source>
        <dbReference type="RefSeq" id="XP_013922451.1"/>
    </source>
</evidence>
<name>A0A6I9YE60_9SAUR</name>
<evidence type="ECO:0000256" key="2">
    <source>
        <dbReference type="ARBA" id="ARBA00007242"/>
    </source>
</evidence>
<evidence type="ECO:0000259" key="13">
    <source>
        <dbReference type="Pfam" id="PF07562"/>
    </source>
</evidence>
<dbReference type="PANTHER" id="PTHR24061">
    <property type="entry name" value="CALCIUM-SENSING RECEPTOR-RELATED"/>
    <property type="match status" value="1"/>
</dbReference>
<dbReference type="Proteomes" id="UP000504617">
    <property type="component" value="Unplaced"/>
</dbReference>
<evidence type="ECO:0000259" key="12">
    <source>
        <dbReference type="Pfam" id="PF01094"/>
    </source>
</evidence>
<dbReference type="PANTHER" id="PTHR24061:SF599">
    <property type="entry name" value="G-PROTEIN COUPLED RECEPTORS FAMILY 3 PROFILE DOMAIN-CONTAINING PROTEIN"/>
    <property type="match status" value="1"/>
</dbReference>
<evidence type="ECO:0000313" key="14">
    <source>
        <dbReference type="Proteomes" id="UP000504617"/>
    </source>
</evidence>
<dbReference type="SUPFAM" id="SSF53822">
    <property type="entry name" value="Periplasmic binding protein-like I"/>
    <property type="match status" value="2"/>
</dbReference>
<keyword evidence="14" id="KW-1185">Reference proteome</keyword>
<comment type="similarity">
    <text evidence="2">Belongs to the G-protein coupled receptor 3 family.</text>
</comment>
<evidence type="ECO:0000256" key="7">
    <source>
        <dbReference type="ARBA" id="ARBA00023040"/>
    </source>
</evidence>
<feature type="non-terminal residue" evidence="15">
    <location>
        <position position="480"/>
    </location>
</feature>
<evidence type="ECO:0000256" key="1">
    <source>
        <dbReference type="ARBA" id="ARBA00004651"/>
    </source>
</evidence>
<keyword evidence="7" id="KW-0297">G-protein coupled receptor</keyword>
<comment type="subcellular location">
    <subcellularLocation>
        <location evidence="1">Cell membrane</location>
        <topology evidence="1">Multi-pass membrane protein</topology>
    </subcellularLocation>
</comment>
<dbReference type="InterPro" id="IPR001828">
    <property type="entry name" value="ANF_lig-bd_rcpt"/>
</dbReference>
<evidence type="ECO:0000256" key="6">
    <source>
        <dbReference type="ARBA" id="ARBA00022989"/>
    </source>
</evidence>
<evidence type="ECO:0000256" key="3">
    <source>
        <dbReference type="ARBA" id="ARBA00022475"/>
    </source>
</evidence>